<comment type="similarity">
    <text evidence="1">Belongs to the CdaR family.</text>
</comment>
<name>A0ABX1J0J5_9PSEU</name>
<evidence type="ECO:0000259" key="2">
    <source>
        <dbReference type="Pfam" id="PF13556"/>
    </source>
</evidence>
<accession>A0ABX1J0J5</accession>
<dbReference type="Pfam" id="PF13556">
    <property type="entry name" value="HTH_30"/>
    <property type="match status" value="1"/>
</dbReference>
<reference evidence="4 5" key="1">
    <citation type="submission" date="2020-04" db="EMBL/GenBank/DDBJ databases">
        <title>Novel species.</title>
        <authorList>
            <person name="Teo W.F.A."/>
            <person name="Lipun K."/>
            <person name="Srisuk N."/>
            <person name="Duangmal K."/>
        </authorList>
    </citation>
    <scope>NUCLEOTIDE SEQUENCE [LARGE SCALE GENOMIC DNA]</scope>
    <source>
        <strain evidence="4 5">K13G38</strain>
    </source>
</reference>
<proteinExistence type="inferred from homology"/>
<dbReference type="Pfam" id="PF17853">
    <property type="entry name" value="GGDEF_2"/>
    <property type="match status" value="1"/>
</dbReference>
<dbReference type="InterPro" id="IPR025736">
    <property type="entry name" value="PucR_C-HTH_dom"/>
</dbReference>
<feature type="domain" description="CdaR GGDEF-like" evidence="3">
    <location>
        <begin position="240"/>
        <end position="352"/>
    </location>
</feature>
<comment type="caution">
    <text evidence="4">The sequence shown here is derived from an EMBL/GenBank/DDBJ whole genome shotgun (WGS) entry which is preliminary data.</text>
</comment>
<dbReference type="InterPro" id="IPR042070">
    <property type="entry name" value="PucR_C-HTH_sf"/>
</dbReference>
<dbReference type="PANTHER" id="PTHR33744:SF1">
    <property type="entry name" value="DNA-BINDING TRANSCRIPTIONAL ACTIVATOR ADER"/>
    <property type="match status" value="1"/>
</dbReference>
<evidence type="ECO:0000256" key="1">
    <source>
        <dbReference type="ARBA" id="ARBA00006754"/>
    </source>
</evidence>
<dbReference type="PANTHER" id="PTHR33744">
    <property type="entry name" value="CARBOHYDRATE DIACID REGULATOR"/>
    <property type="match status" value="1"/>
</dbReference>
<evidence type="ECO:0000313" key="5">
    <source>
        <dbReference type="Proteomes" id="UP000715441"/>
    </source>
</evidence>
<dbReference type="InterPro" id="IPR041522">
    <property type="entry name" value="CdaR_GGDEF"/>
</dbReference>
<gene>
    <name evidence="4" type="ORF">HFP15_03180</name>
</gene>
<keyword evidence="5" id="KW-1185">Reference proteome</keyword>
<dbReference type="Proteomes" id="UP000715441">
    <property type="component" value="Unassembled WGS sequence"/>
</dbReference>
<dbReference type="RefSeq" id="WP_168511115.1">
    <property type="nucleotide sequence ID" value="NZ_JAAXLS010000001.1"/>
</dbReference>
<dbReference type="Gene3D" id="1.10.10.2840">
    <property type="entry name" value="PucR C-terminal helix-turn-helix domain"/>
    <property type="match status" value="1"/>
</dbReference>
<feature type="domain" description="PucR C-terminal helix-turn-helix" evidence="2">
    <location>
        <begin position="405"/>
        <end position="463"/>
    </location>
</feature>
<sequence length="489" mass="51056">MIDAAVTQACVLAGFAHGRLLARDPADPVLRQSAPAVMSGAEARTRGSRVPRANTATLVAVPVGAQHVLVLEDPSAAEVSGTLLGQLAAYADFAGIAIAESTAERRLGKLAGGGLSGLVRACADLTGKVTALFDAQHRLVASAGPARIRVPSPAELGAPGEVTVVPARWGGPARRHVVAPAGNFGWLVLAEHPAVLTPFDEFVARRTAELAGTEFAIQRRVAAVAWNARSSLARQLVKGSSTVDDLRSSAEYLGVSIDVRRILAYVMHAADDERLADGVGQALGVEVLGTRGSDGVLLLIETPPEVSAVAMVGRVKAAVRRVITEDVVVGVSSVCEATALARAYREAREVAQCIDRFVGPSSPRVLAVDDLGPARLFVANSAVTAVRSYIDDVLGPLLSGDASDLLWTLQQYFECGRSVRASAVRLGVHENTVRLRLGRVRSATGFDVAADPADQLSVQTALLVLRLQGHPALPSFADGGTDQEGRKTA</sequence>
<evidence type="ECO:0000259" key="3">
    <source>
        <dbReference type="Pfam" id="PF17853"/>
    </source>
</evidence>
<dbReference type="EMBL" id="JAAXLS010000001">
    <property type="protein sequence ID" value="NKQ51880.1"/>
    <property type="molecule type" value="Genomic_DNA"/>
</dbReference>
<protein>
    <submittedName>
        <fullName evidence="4">PucR family transcriptional regulator</fullName>
    </submittedName>
</protein>
<evidence type="ECO:0000313" key="4">
    <source>
        <dbReference type="EMBL" id="NKQ51880.1"/>
    </source>
</evidence>
<dbReference type="InterPro" id="IPR051448">
    <property type="entry name" value="CdaR-like_regulators"/>
</dbReference>
<organism evidence="4 5">
    <name type="scientific">Amycolatopsis acididurans</name>
    <dbReference type="NCBI Taxonomy" id="2724524"/>
    <lineage>
        <taxon>Bacteria</taxon>
        <taxon>Bacillati</taxon>
        <taxon>Actinomycetota</taxon>
        <taxon>Actinomycetes</taxon>
        <taxon>Pseudonocardiales</taxon>
        <taxon>Pseudonocardiaceae</taxon>
        <taxon>Amycolatopsis</taxon>
    </lineage>
</organism>